<dbReference type="Gene3D" id="1.20.1280.50">
    <property type="match status" value="1"/>
</dbReference>
<dbReference type="KEGG" id="egu:105051479"/>
<protein>
    <submittedName>
        <fullName evidence="4">F-box protein SKIP16</fullName>
    </submittedName>
</protein>
<dbReference type="InParanoid" id="A0A6I9RQD5"/>
<dbReference type="RefSeq" id="XP_010930254.1">
    <property type="nucleotide sequence ID" value="XM_010931952.2"/>
</dbReference>
<dbReference type="PROSITE" id="PS51087">
    <property type="entry name" value="APAG"/>
    <property type="match status" value="1"/>
</dbReference>
<dbReference type="InterPro" id="IPR036767">
    <property type="entry name" value="ApaG_sf"/>
</dbReference>
<accession>A0A6I9RQD5</accession>
<gene>
    <name evidence="4" type="primary">LOC105051479</name>
</gene>
<sequence>MAVGLEGLEGLVLETILSKLEPMAVTTVACVSTRLRAAASDDSLWRHFCARDLGLDAPLDPDGNPCPSFKETYRIWFRSFGRYPVPLVKRAKQCWVSIKSWMAVNYPEAHDTLRKGASEAKIKWAEQSLGVKLPIPTRVMFRFCDGQQTMSEDPFEGKRLASLGIIGGYEFYDHYVNVHLLPLKQIVAYTKTFSRMLGFPTRSNYIILAASYYSGKYFFLNCADGQLYVGTKNLMTDREMLPCVPQELINPMLNASNHMPQDAFLLWLEEHSRRLHSGVIRIRGSDPFRSISLYPELPPLCSVAVTNGVQVRASAVFVPELSDLNREEEKCYYYSYSIRMSLLPEGCMLGGVYFPSCQLQSRHWIIHCNDVVVSDVHGEAVIGKFPLLFPDKEEFVYESCAPLPGAPGSVEGFFSFVPGRLRKPEGKQFDVKVAPFVLEEPGYIF</sequence>
<feature type="domain" description="F-box" evidence="1">
    <location>
        <begin position="2"/>
        <end position="48"/>
    </location>
</feature>
<evidence type="ECO:0000259" key="1">
    <source>
        <dbReference type="PROSITE" id="PS50181"/>
    </source>
</evidence>
<dbReference type="Pfam" id="PF04379">
    <property type="entry name" value="DUF525"/>
    <property type="match status" value="1"/>
</dbReference>
<dbReference type="GeneID" id="105051479"/>
<dbReference type="InterPro" id="IPR001810">
    <property type="entry name" value="F-box_dom"/>
</dbReference>
<evidence type="ECO:0000259" key="2">
    <source>
        <dbReference type="PROSITE" id="PS51087"/>
    </source>
</evidence>
<dbReference type="SUPFAM" id="SSF110069">
    <property type="entry name" value="ApaG-like"/>
    <property type="match status" value="1"/>
</dbReference>
<evidence type="ECO:0000313" key="3">
    <source>
        <dbReference type="Proteomes" id="UP000504607"/>
    </source>
</evidence>
<keyword evidence="3" id="KW-1185">Reference proteome</keyword>
<dbReference type="Pfam" id="PF12937">
    <property type="entry name" value="F-box-like"/>
    <property type="match status" value="1"/>
</dbReference>
<dbReference type="SUPFAM" id="SSF81383">
    <property type="entry name" value="F-box domain"/>
    <property type="match status" value="1"/>
</dbReference>
<reference evidence="4" key="1">
    <citation type="submission" date="2025-08" db="UniProtKB">
        <authorList>
            <consortium name="RefSeq"/>
        </authorList>
    </citation>
    <scope>IDENTIFICATION</scope>
</reference>
<proteinExistence type="predicted"/>
<dbReference type="Proteomes" id="UP000504607">
    <property type="component" value="Chromosome 9"/>
</dbReference>
<dbReference type="AlphaFoldDB" id="A0A6I9RQD5"/>
<dbReference type="OrthoDB" id="2305498at2759"/>
<dbReference type="FunCoup" id="A0A6I9RQD5">
    <property type="interactions" value="1450"/>
</dbReference>
<dbReference type="PANTHER" id="PTHR47463:SF2">
    <property type="entry name" value="F-BOX PROTEIN SKIP16"/>
    <property type="match status" value="1"/>
</dbReference>
<name>A0A6I9RQD5_ELAGV</name>
<dbReference type="PANTHER" id="PTHR47463">
    <property type="entry name" value="F-BOX PROTEIN SKIP16"/>
    <property type="match status" value="1"/>
</dbReference>
<feature type="domain" description="ApaG" evidence="2">
    <location>
        <begin position="303"/>
        <end position="445"/>
    </location>
</feature>
<dbReference type="Gene3D" id="2.60.40.1470">
    <property type="entry name" value="ApaG domain"/>
    <property type="match status" value="1"/>
</dbReference>
<dbReference type="InterPro" id="IPR036047">
    <property type="entry name" value="F-box-like_dom_sf"/>
</dbReference>
<organism evidence="3 4">
    <name type="scientific">Elaeis guineensis var. tenera</name>
    <name type="common">Oil palm</name>
    <dbReference type="NCBI Taxonomy" id="51953"/>
    <lineage>
        <taxon>Eukaryota</taxon>
        <taxon>Viridiplantae</taxon>
        <taxon>Streptophyta</taxon>
        <taxon>Embryophyta</taxon>
        <taxon>Tracheophyta</taxon>
        <taxon>Spermatophyta</taxon>
        <taxon>Magnoliopsida</taxon>
        <taxon>Liliopsida</taxon>
        <taxon>Arecaceae</taxon>
        <taxon>Arecoideae</taxon>
        <taxon>Cocoseae</taxon>
        <taxon>Elaeidinae</taxon>
        <taxon>Elaeis</taxon>
    </lineage>
</organism>
<dbReference type="PROSITE" id="PS50181">
    <property type="entry name" value="FBOX"/>
    <property type="match status" value="1"/>
</dbReference>
<dbReference type="InterPro" id="IPR007474">
    <property type="entry name" value="ApaG_domain"/>
</dbReference>
<evidence type="ECO:0000313" key="4">
    <source>
        <dbReference type="RefSeq" id="XP_010930254.1"/>
    </source>
</evidence>